<keyword evidence="3" id="KW-1185">Reference proteome</keyword>
<dbReference type="InterPro" id="IPR003497">
    <property type="entry name" value="BRO_N_domain"/>
</dbReference>
<dbReference type="Proteomes" id="UP001515780">
    <property type="component" value="Unassembled WGS sequence"/>
</dbReference>
<gene>
    <name evidence="2" type="ORF">F3J37_17795</name>
</gene>
<dbReference type="EMBL" id="VWXC01000013">
    <property type="protein sequence ID" value="NIG20530.1"/>
    <property type="molecule type" value="Genomic_DNA"/>
</dbReference>
<organism evidence="2 3">
    <name type="scientific">Candidatus Pantoea communis</name>
    <dbReference type="NCBI Taxonomy" id="2608354"/>
    <lineage>
        <taxon>Bacteria</taxon>
        <taxon>Pseudomonadati</taxon>
        <taxon>Pseudomonadota</taxon>
        <taxon>Gammaproteobacteria</taxon>
        <taxon>Enterobacterales</taxon>
        <taxon>Erwiniaceae</taxon>
        <taxon>Pantoea</taxon>
    </lineage>
</organism>
<dbReference type="SMART" id="SM01040">
    <property type="entry name" value="Bro-N"/>
    <property type="match status" value="1"/>
</dbReference>
<dbReference type="InterPro" id="IPR018876">
    <property type="entry name" value="Phage_P22_antirepressor_C"/>
</dbReference>
<dbReference type="Pfam" id="PF10548">
    <property type="entry name" value="P22_AR_C"/>
    <property type="match status" value="1"/>
</dbReference>
<proteinExistence type="predicted"/>
<name>A0ABX0RY31_9GAMM</name>
<evidence type="ECO:0000259" key="1">
    <source>
        <dbReference type="PROSITE" id="PS51750"/>
    </source>
</evidence>
<feature type="domain" description="Bro-N" evidence="1">
    <location>
        <begin position="29"/>
        <end position="146"/>
    </location>
</feature>
<accession>A0ABX0RY31</accession>
<dbReference type="Pfam" id="PF02498">
    <property type="entry name" value="Bro-N"/>
    <property type="match status" value="1"/>
</dbReference>
<protein>
    <recommendedName>
        <fullName evidence="1">Bro-N domain-containing protein</fullName>
    </recommendedName>
</protein>
<comment type="caution">
    <text evidence="2">The sequence shown here is derived from an EMBL/GenBank/DDBJ whole genome shotgun (WGS) entry which is preliminary data.</text>
</comment>
<dbReference type="RefSeq" id="WP_166934821.1">
    <property type="nucleotide sequence ID" value="NZ_VWXC01000013.1"/>
</dbReference>
<dbReference type="PROSITE" id="PS51750">
    <property type="entry name" value="BRO_N"/>
    <property type="match status" value="1"/>
</dbReference>
<evidence type="ECO:0000313" key="2">
    <source>
        <dbReference type="EMBL" id="NIG20530.1"/>
    </source>
</evidence>
<sequence>MVSKNSEAPTALTVRASNLPVNLCEKTNMNIVAKTEMNFHGINLTPVADLNGVWLTSADVAKALHYNSTKSVTNLFNQYSDEFSPAMTMVIESVTNGIGGSSRRMKVRVFSLRGAHLLAMFARTPVAKEFRRWVLDILDREVAHSPIAKQFSDEELQDLCWLWRASVGMASKMDDVEPLLRVAEHRLAGAYHSMPREYSRVMNKARKLLERETMHIHADRHTTDNWRVLNNLRIPELH</sequence>
<reference evidence="2 3" key="1">
    <citation type="journal article" date="2019" name="bioRxiv">
        <title>Bacteria contribute to plant secondary compound degradation in a generalist herbivore system.</title>
        <authorList>
            <person name="Francoeur C.B."/>
            <person name="Khadempour L."/>
            <person name="Moreira-Soto R.D."/>
            <person name="Gotting K."/>
            <person name="Book A.J."/>
            <person name="Pinto-Tomas A.A."/>
            <person name="Keefover-Ring K."/>
            <person name="Currie C.R."/>
        </authorList>
    </citation>
    <scope>NUCLEOTIDE SEQUENCE [LARGE SCALE GENOMIC DNA]</scope>
    <source>
        <strain evidence="2">Al-1710</strain>
    </source>
</reference>
<evidence type="ECO:0000313" key="3">
    <source>
        <dbReference type="Proteomes" id="UP001515780"/>
    </source>
</evidence>